<dbReference type="Proteomes" id="UP000095746">
    <property type="component" value="Unassembled WGS sequence"/>
</dbReference>
<evidence type="ECO:0000256" key="1">
    <source>
        <dbReference type="SAM" id="MobiDB-lite"/>
    </source>
</evidence>
<dbReference type="AntiFam" id="ANF00112">
    <property type="entry name" value="Shadow ORF (opposite phnC)"/>
</dbReference>
<accession>A0A174FPY1</accession>
<evidence type="ECO:0000313" key="2">
    <source>
        <dbReference type="EMBL" id="CUO51771.1"/>
    </source>
</evidence>
<dbReference type="AlphaFoldDB" id="A0A174FPY1"/>
<gene>
    <name evidence="2" type="ORF">ERS852411_01675</name>
</gene>
<evidence type="ECO:0000313" key="3">
    <source>
        <dbReference type="Proteomes" id="UP000095746"/>
    </source>
</evidence>
<sequence length="36" mass="4029">MQRNRVVFPAPLAPRTKTSSPGSTRRSTPRSTSRFP</sequence>
<dbReference type="EMBL" id="CYZT01000107">
    <property type="protein sequence ID" value="CUO51771.1"/>
    <property type="molecule type" value="Genomic_DNA"/>
</dbReference>
<name>A0A174FPY1_FLAPL</name>
<proteinExistence type="predicted"/>
<organism evidence="2 3">
    <name type="scientific">Flavonifractor plautii</name>
    <name type="common">Fusobacterium plautii</name>
    <dbReference type="NCBI Taxonomy" id="292800"/>
    <lineage>
        <taxon>Bacteria</taxon>
        <taxon>Bacillati</taxon>
        <taxon>Bacillota</taxon>
        <taxon>Clostridia</taxon>
        <taxon>Eubacteriales</taxon>
        <taxon>Oscillospiraceae</taxon>
        <taxon>Flavonifractor</taxon>
    </lineage>
</organism>
<protein>
    <submittedName>
        <fullName evidence="2">Uncharacterized protein</fullName>
    </submittedName>
</protein>
<feature type="compositionally biased region" description="Low complexity" evidence="1">
    <location>
        <begin position="14"/>
        <end position="36"/>
    </location>
</feature>
<feature type="region of interest" description="Disordered" evidence="1">
    <location>
        <begin position="1"/>
        <end position="36"/>
    </location>
</feature>
<reference evidence="2 3" key="1">
    <citation type="submission" date="2015-09" db="EMBL/GenBank/DDBJ databases">
        <authorList>
            <consortium name="Pathogen Informatics"/>
        </authorList>
    </citation>
    <scope>NUCLEOTIDE SEQUENCE [LARGE SCALE GENOMIC DNA]</scope>
    <source>
        <strain evidence="2 3">2789STDY5608854</strain>
    </source>
</reference>